<accession>A0A401H0B6</accession>
<feature type="transmembrane region" description="Helical" evidence="2">
    <location>
        <begin position="83"/>
        <end position="106"/>
    </location>
</feature>
<dbReference type="EMBL" id="BFAD01000012">
    <property type="protein sequence ID" value="GBE87830.1"/>
    <property type="molecule type" value="Genomic_DNA"/>
</dbReference>
<evidence type="ECO:0000256" key="2">
    <source>
        <dbReference type="SAM" id="Phobius"/>
    </source>
</evidence>
<dbReference type="GeneID" id="38784747"/>
<dbReference type="Proteomes" id="UP000287166">
    <property type="component" value="Unassembled WGS sequence"/>
</dbReference>
<sequence length="257" mass="27820">MVQQTPLRVHVSVEETRPQSPLGQATILSRPTLHSAPRLQTANISNQQFHGMATYTLYPPSESANDVALPSEHPSPVKNWTCFLVLFAITTATLLSAVVAAGWSYLCSFSGIVLMRNMAPYSDAHYSAMWATSTVGGVIVGGASGLVLLALSRLDHHADRIWRYGFDPESLRSRYGRMIVKVVGVMLLGIFGTTGQTLGVAVVRTVPGALDAKHAAIISAVGTAFGTAFQLPWLLTRFDFGTYVISAVLFFHAWIRS</sequence>
<proteinExistence type="predicted"/>
<organism evidence="3 4">
    <name type="scientific">Sparassis crispa</name>
    <dbReference type="NCBI Taxonomy" id="139825"/>
    <lineage>
        <taxon>Eukaryota</taxon>
        <taxon>Fungi</taxon>
        <taxon>Dikarya</taxon>
        <taxon>Basidiomycota</taxon>
        <taxon>Agaricomycotina</taxon>
        <taxon>Agaricomycetes</taxon>
        <taxon>Polyporales</taxon>
        <taxon>Sparassidaceae</taxon>
        <taxon>Sparassis</taxon>
    </lineage>
</organism>
<feature type="transmembrane region" description="Helical" evidence="2">
    <location>
        <begin position="240"/>
        <end position="255"/>
    </location>
</feature>
<comment type="caution">
    <text evidence="3">The sequence shown here is derived from an EMBL/GenBank/DDBJ whole genome shotgun (WGS) entry which is preliminary data.</text>
</comment>
<evidence type="ECO:0000313" key="3">
    <source>
        <dbReference type="EMBL" id="GBE87830.1"/>
    </source>
</evidence>
<reference evidence="3 4" key="1">
    <citation type="journal article" date="2018" name="Sci. Rep.">
        <title>Genome sequence of the cauliflower mushroom Sparassis crispa (Hanabiratake) and its association with beneficial usage.</title>
        <authorList>
            <person name="Kiyama R."/>
            <person name="Furutani Y."/>
            <person name="Kawaguchi K."/>
            <person name="Nakanishi T."/>
        </authorList>
    </citation>
    <scope>NUCLEOTIDE SEQUENCE [LARGE SCALE GENOMIC DNA]</scope>
</reference>
<evidence type="ECO:0000313" key="4">
    <source>
        <dbReference type="Proteomes" id="UP000287166"/>
    </source>
</evidence>
<feature type="transmembrane region" description="Helical" evidence="2">
    <location>
        <begin position="126"/>
        <end position="151"/>
    </location>
</feature>
<keyword evidence="4" id="KW-1185">Reference proteome</keyword>
<dbReference type="AlphaFoldDB" id="A0A401H0B6"/>
<evidence type="ECO:0000256" key="1">
    <source>
        <dbReference type="SAM" id="MobiDB-lite"/>
    </source>
</evidence>
<keyword evidence="2" id="KW-0472">Membrane</keyword>
<protein>
    <submittedName>
        <fullName evidence="3">Uncharacterized protein</fullName>
    </submittedName>
</protein>
<name>A0A401H0B6_9APHY</name>
<feature type="region of interest" description="Disordered" evidence="1">
    <location>
        <begin position="1"/>
        <end position="21"/>
    </location>
</feature>
<feature type="transmembrane region" description="Helical" evidence="2">
    <location>
        <begin position="182"/>
        <end position="203"/>
    </location>
</feature>
<keyword evidence="2" id="KW-0812">Transmembrane</keyword>
<keyword evidence="2" id="KW-1133">Transmembrane helix</keyword>
<gene>
    <name evidence="3" type="ORF">SCP_1200550</name>
</gene>
<dbReference type="InParanoid" id="A0A401H0B6"/>
<dbReference type="RefSeq" id="XP_027618743.1">
    <property type="nucleotide sequence ID" value="XM_027762942.1"/>
</dbReference>